<dbReference type="InterPro" id="IPR027417">
    <property type="entry name" value="P-loop_NTPase"/>
</dbReference>
<comment type="catalytic activity">
    <reaction evidence="9">
        <text>ATP + H2O + xenobioticSide 1 = ADP + phosphate + xenobioticSide 2.</text>
        <dbReference type="EC" id="7.6.2.2"/>
    </reaction>
</comment>
<dbReference type="InterPro" id="IPR033838">
    <property type="entry name" value="CvaB_peptidase"/>
</dbReference>
<keyword evidence="4 10" id="KW-0812">Transmembrane</keyword>
<comment type="caution">
    <text evidence="14">The sequence shown here is derived from an EMBL/GenBank/DDBJ whole genome shotgun (WGS) entry which is preliminary data.</text>
</comment>
<dbReference type="CDD" id="cd02419">
    <property type="entry name" value="Peptidase_C39C"/>
    <property type="match status" value="1"/>
</dbReference>
<keyword evidence="15" id="KW-1185">Reference proteome</keyword>
<feature type="domain" description="Peptidase C39" evidence="13">
    <location>
        <begin position="26"/>
        <end position="145"/>
    </location>
</feature>
<evidence type="ECO:0000256" key="1">
    <source>
        <dbReference type="ARBA" id="ARBA00004651"/>
    </source>
</evidence>
<dbReference type="InterPro" id="IPR036640">
    <property type="entry name" value="ABC1_TM_sf"/>
</dbReference>
<dbReference type="SUPFAM" id="SSF90123">
    <property type="entry name" value="ABC transporter transmembrane region"/>
    <property type="match status" value="1"/>
</dbReference>
<dbReference type="InterPro" id="IPR017871">
    <property type="entry name" value="ABC_transporter-like_CS"/>
</dbReference>
<dbReference type="PROSITE" id="PS50929">
    <property type="entry name" value="ABC_TM1F"/>
    <property type="match status" value="1"/>
</dbReference>
<dbReference type="Pfam" id="PF00664">
    <property type="entry name" value="ABC_membrane"/>
    <property type="match status" value="1"/>
</dbReference>
<evidence type="ECO:0000256" key="10">
    <source>
        <dbReference type="SAM" id="Phobius"/>
    </source>
</evidence>
<dbReference type="Gene3D" id="1.20.1560.10">
    <property type="entry name" value="ABC transporter type 1, transmembrane domain"/>
    <property type="match status" value="1"/>
</dbReference>
<accession>A0ABV4EA58</accession>
<dbReference type="InterPro" id="IPR003439">
    <property type="entry name" value="ABC_transporter-like_ATP-bd"/>
</dbReference>
<dbReference type="Pfam" id="PF00005">
    <property type="entry name" value="ABC_tran"/>
    <property type="match status" value="1"/>
</dbReference>
<dbReference type="InterPro" id="IPR039421">
    <property type="entry name" value="Type_1_exporter"/>
</dbReference>
<evidence type="ECO:0000256" key="9">
    <source>
        <dbReference type="ARBA" id="ARBA00034018"/>
    </source>
</evidence>
<dbReference type="InterPro" id="IPR011527">
    <property type="entry name" value="ABC1_TM_dom"/>
</dbReference>
<reference evidence="14 15" key="1">
    <citation type="submission" date="2024-07" db="EMBL/GenBank/DDBJ databases">
        <authorList>
            <person name="Hebao G."/>
        </authorList>
    </citation>
    <scope>NUCLEOTIDE SEQUENCE [LARGE SCALE GENOMIC DNA]</scope>
    <source>
        <strain evidence="14 15">ACCC 02193</strain>
    </source>
</reference>
<evidence type="ECO:0000313" key="14">
    <source>
        <dbReference type="EMBL" id="MEY8771689.1"/>
    </source>
</evidence>
<evidence type="ECO:0000256" key="6">
    <source>
        <dbReference type="ARBA" id="ARBA00022840"/>
    </source>
</evidence>
<dbReference type="InterPro" id="IPR003593">
    <property type="entry name" value="AAA+_ATPase"/>
</dbReference>
<feature type="domain" description="ABC transmembrane type-1" evidence="12">
    <location>
        <begin position="179"/>
        <end position="459"/>
    </location>
</feature>
<comment type="subcellular location">
    <subcellularLocation>
        <location evidence="1">Cell membrane</location>
        <topology evidence="1">Multi-pass membrane protein</topology>
    </subcellularLocation>
</comment>
<evidence type="ECO:0000256" key="7">
    <source>
        <dbReference type="ARBA" id="ARBA00022989"/>
    </source>
</evidence>
<dbReference type="EMBL" id="JBGFFX010000009">
    <property type="protein sequence ID" value="MEY8771689.1"/>
    <property type="molecule type" value="Genomic_DNA"/>
</dbReference>
<evidence type="ECO:0000259" key="12">
    <source>
        <dbReference type="PROSITE" id="PS50929"/>
    </source>
</evidence>
<dbReference type="CDD" id="cd18567">
    <property type="entry name" value="ABC_6TM_CvaB_RaxB_like"/>
    <property type="match status" value="1"/>
</dbReference>
<organism evidence="14 15">
    <name type="scientific">Erwinia aeris</name>
    <dbReference type="NCBI Taxonomy" id="3239803"/>
    <lineage>
        <taxon>Bacteria</taxon>
        <taxon>Pseudomonadati</taxon>
        <taxon>Pseudomonadota</taxon>
        <taxon>Gammaproteobacteria</taxon>
        <taxon>Enterobacterales</taxon>
        <taxon>Erwiniaceae</taxon>
        <taxon>Erwinia</taxon>
    </lineage>
</organism>
<evidence type="ECO:0000259" key="11">
    <source>
        <dbReference type="PROSITE" id="PS50893"/>
    </source>
</evidence>
<sequence>MDNEKLAWLQRRLNFSPRRRVPLILQTEAAECGLACMAMIAGWHGHHTDLFTLRSESGLSSRGATLGTLHAIAGNLGLAGRALSLDLEELSALRLPCVLHWDFSHFIVLVSLKGDKAVIHDPAYGRRTVSSQTLSQSFTGAALELWPDRNFSRQKKSSRVRPTELIRGITGFGPALIKVFCLSVMTECISLLLPVGTQIALDHVVPSSDRGLLELVCLSLGMLILLQTGLNLLRSWTVMITDTLTDIQWKEGLLRHLLSLPLPWFSKRRMGDIQSRFASLGILRDSFVHDITGSIIDGIMLIGSLILLAVYGGPLLCCVVVGFVLIAVLMRLITFPRYRQLAEEQLIKNATAASHFSESLWGIATLRAQGLASQRGRNWLTLEVEAANAGVNRRRFDILFNAVSGLTGALDNIVILWLGISAVMTHSLSLGAFVAFGVFREMFTGRALSLTEMFLRLGMLSLHGERIADIAHTTPEPISPLTEQFKPGKAIVLEAKELLFRHDAQSSPVLQDLNLTLCAGESVAITGPSGCGKTTLMKILCGLVPPSGGNVLADGKDIYAGGVESYRRAVSCILQEDRLFAGSMRENITGFGDMPDEAWLEACARLSHIHDDIMALPMGYDTLTGELGEGLSGGQRQRIFIARALYRRPGILFMDEATSHLDEHNEALINMAIRGLNITRVIIAHRPSTIASADRVINLSVVHKRI</sequence>
<feature type="domain" description="ABC transporter" evidence="11">
    <location>
        <begin position="493"/>
        <end position="706"/>
    </location>
</feature>
<evidence type="ECO:0000256" key="3">
    <source>
        <dbReference type="ARBA" id="ARBA00012191"/>
    </source>
</evidence>
<name>A0ABV4EA58_9GAMM</name>
<dbReference type="PANTHER" id="PTHR24221:SF606">
    <property type="entry name" value="COLICIN V SECRETION-PROCESSING ATP-BINDING PROTEIN"/>
    <property type="match status" value="1"/>
</dbReference>
<protein>
    <recommendedName>
        <fullName evidence="3">ABC-type xenobiotic transporter</fullName>
        <ecNumber evidence="3">7.6.2.2</ecNumber>
    </recommendedName>
</protein>
<keyword evidence="7 10" id="KW-1133">Transmembrane helix</keyword>
<keyword evidence="6" id="KW-0067">ATP-binding</keyword>
<evidence type="ECO:0000256" key="8">
    <source>
        <dbReference type="ARBA" id="ARBA00023136"/>
    </source>
</evidence>
<dbReference type="PROSITE" id="PS50893">
    <property type="entry name" value="ABC_TRANSPORTER_2"/>
    <property type="match status" value="1"/>
</dbReference>
<dbReference type="PANTHER" id="PTHR24221">
    <property type="entry name" value="ATP-BINDING CASSETTE SUB-FAMILY B"/>
    <property type="match status" value="1"/>
</dbReference>
<keyword evidence="8 10" id="KW-0472">Membrane</keyword>
<dbReference type="SUPFAM" id="SSF52540">
    <property type="entry name" value="P-loop containing nucleoside triphosphate hydrolases"/>
    <property type="match status" value="1"/>
</dbReference>
<dbReference type="RefSeq" id="WP_253454401.1">
    <property type="nucleotide sequence ID" value="NZ_JBGFFX010000009.1"/>
</dbReference>
<dbReference type="PROSITE" id="PS50990">
    <property type="entry name" value="PEPTIDASE_C39"/>
    <property type="match status" value="1"/>
</dbReference>
<keyword evidence="5" id="KW-0547">Nucleotide-binding</keyword>
<dbReference type="PROSITE" id="PS00211">
    <property type="entry name" value="ABC_TRANSPORTER_1"/>
    <property type="match status" value="1"/>
</dbReference>
<feature type="transmembrane region" description="Helical" evidence="10">
    <location>
        <begin position="305"/>
        <end position="333"/>
    </location>
</feature>
<dbReference type="EC" id="7.6.2.2" evidence="3"/>
<dbReference type="Pfam" id="PF03412">
    <property type="entry name" value="Peptidase_C39"/>
    <property type="match status" value="1"/>
</dbReference>
<evidence type="ECO:0000313" key="15">
    <source>
        <dbReference type="Proteomes" id="UP001565243"/>
    </source>
</evidence>
<evidence type="ECO:0000259" key="13">
    <source>
        <dbReference type="PROSITE" id="PS50990"/>
    </source>
</evidence>
<evidence type="ECO:0000256" key="5">
    <source>
        <dbReference type="ARBA" id="ARBA00022741"/>
    </source>
</evidence>
<dbReference type="SMART" id="SM00382">
    <property type="entry name" value="AAA"/>
    <property type="match status" value="1"/>
</dbReference>
<dbReference type="Proteomes" id="UP001565243">
    <property type="component" value="Unassembled WGS sequence"/>
</dbReference>
<evidence type="ECO:0000256" key="2">
    <source>
        <dbReference type="ARBA" id="ARBA00006526"/>
    </source>
</evidence>
<proteinExistence type="inferred from homology"/>
<dbReference type="Gene3D" id="3.90.70.10">
    <property type="entry name" value="Cysteine proteinases"/>
    <property type="match status" value="1"/>
</dbReference>
<comment type="similarity">
    <text evidence="2">Belongs to the ABC transporter superfamily. Drug exporter-2 (TC 3.A.1.117) family.</text>
</comment>
<evidence type="ECO:0000256" key="4">
    <source>
        <dbReference type="ARBA" id="ARBA00022692"/>
    </source>
</evidence>
<dbReference type="InterPro" id="IPR005074">
    <property type="entry name" value="Peptidase_C39"/>
</dbReference>
<gene>
    <name evidence="14" type="ORF">AB6T85_14920</name>
</gene>
<dbReference type="Gene3D" id="3.40.50.300">
    <property type="entry name" value="P-loop containing nucleotide triphosphate hydrolases"/>
    <property type="match status" value="1"/>
</dbReference>